<evidence type="ECO:0000256" key="5">
    <source>
        <dbReference type="ARBA" id="ARBA00022741"/>
    </source>
</evidence>
<evidence type="ECO:0000313" key="10">
    <source>
        <dbReference type="Proteomes" id="UP000184032"/>
    </source>
</evidence>
<evidence type="ECO:0000256" key="1">
    <source>
        <dbReference type="ARBA" id="ARBA00004202"/>
    </source>
</evidence>
<dbReference type="STRING" id="1120995.SAMN02745245_01693"/>
<dbReference type="EMBL" id="FQXI01000014">
    <property type="protein sequence ID" value="SHH59160.1"/>
    <property type="molecule type" value="Genomic_DNA"/>
</dbReference>
<name>A0A1M5U8B4_9FIRM</name>
<dbReference type="GO" id="GO:0016887">
    <property type="term" value="F:ATP hydrolysis activity"/>
    <property type="evidence" value="ECO:0007669"/>
    <property type="project" value="InterPro"/>
</dbReference>
<comment type="similarity">
    <text evidence="2">Belongs to the ABC transporter superfamily.</text>
</comment>
<comment type="subcellular location">
    <subcellularLocation>
        <location evidence="1">Cell membrane</location>
        <topology evidence="1">Peripheral membrane protein</topology>
    </subcellularLocation>
</comment>
<dbReference type="SUPFAM" id="SSF52540">
    <property type="entry name" value="P-loop containing nucleoside triphosphate hydrolases"/>
    <property type="match status" value="1"/>
</dbReference>
<dbReference type="Pfam" id="PF00005">
    <property type="entry name" value="ABC_tran"/>
    <property type="match status" value="1"/>
</dbReference>
<keyword evidence="4" id="KW-1003">Cell membrane</keyword>
<dbReference type="CDD" id="cd03257">
    <property type="entry name" value="ABC_NikE_OppD_transporters"/>
    <property type="match status" value="1"/>
</dbReference>
<dbReference type="SMART" id="SM00382">
    <property type="entry name" value="AAA"/>
    <property type="match status" value="1"/>
</dbReference>
<dbReference type="InterPro" id="IPR013563">
    <property type="entry name" value="Oligopep_ABC_C"/>
</dbReference>
<dbReference type="OrthoDB" id="9806285at2"/>
<evidence type="ECO:0000256" key="3">
    <source>
        <dbReference type="ARBA" id="ARBA00022448"/>
    </source>
</evidence>
<gene>
    <name evidence="9" type="ORF">SAMN02745245_01693</name>
</gene>
<dbReference type="AlphaFoldDB" id="A0A1M5U8B4"/>
<dbReference type="GO" id="GO:0005886">
    <property type="term" value="C:plasma membrane"/>
    <property type="evidence" value="ECO:0007669"/>
    <property type="project" value="UniProtKB-SubCell"/>
</dbReference>
<dbReference type="RefSeq" id="WP_073185347.1">
    <property type="nucleotide sequence ID" value="NZ_FQXI01000014.1"/>
</dbReference>
<reference evidence="9 10" key="1">
    <citation type="submission" date="2016-11" db="EMBL/GenBank/DDBJ databases">
        <authorList>
            <person name="Jaros S."/>
            <person name="Januszkiewicz K."/>
            <person name="Wedrychowicz H."/>
        </authorList>
    </citation>
    <scope>NUCLEOTIDE SEQUENCE [LARGE SCALE GENOMIC DNA]</scope>
    <source>
        <strain evidence="9 10">DSM 21120</strain>
    </source>
</reference>
<dbReference type="InterPro" id="IPR027417">
    <property type="entry name" value="P-loop_NTPase"/>
</dbReference>
<dbReference type="PANTHER" id="PTHR43297">
    <property type="entry name" value="OLIGOPEPTIDE TRANSPORT ATP-BINDING PROTEIN APPD"/>
    <property type="match status" value="1"/>
</dbReference>
<dbReference type="InterPro" id="IPR050388">
    <property type="entry name" value="ABC_Ni/Peptide_Import"/>
</dbReference>
<feature type="domain" description="ABC transporter" evidence="8">
    <location>
        <begin position="10"/>
        <end position="261"/>
    </location>
</feature>
<evidence type="ECO:0000256" key="6">
    <source>
        <dbReference type="ARBA" id="ARBA00022840"/>
    </source>
</evidence>
<evidence type="ECO:0000313" key="9">
    <source>
        <dbReference type="EMBL" id="SHH59160.1"/>
    </source>
</evidence>
<dbReference type="Proteomes" id="UP000184032">
    <property type="component" value="Unassembled WGS sequence"/>
</dbReference>
<dbReference type="Gene3D" id="3.40.50.300">
    <property type="entry name" value="P-loop containing nucleotide triphosphate hydrolases"/>
    <property type="match status" value="1"/>
</dbReference>
<dbReference type="InterPro" id="IPR017871">
    <property type="entry name" value="ABC_transporter-like_CS"/>
</dbReference>
<keyword evidence="3" id="KW-0813">Transport</keyword>
<dbReference type="PANTHER" id="PTHR43297:SF2">
    <property type="entry name" value="DIPEPTIDE TRANSPORT ATP-BINDING PROTEIN DPPD"/>
    <property type="match status" value="1"/>
</dbReference>
<accession>A0A1M5U8B4</accession>
<evidence type="ECO:0000259" key="8">
    <source>
        <dbReference type="PROSITE" id="PS50893"/>
    </source>
</evidence>
<protein>
    <submittedName>
        <fullName evidence="9">Oligopeptide transport system ATP-binding protein</fullName>
    </submittedName>
</protein>
<dbReference type="InterPro" id="IPR003593">
    <property type="entry name" value="AAA+_ATPase"/>
</dbReference>
<evidence type="ECO:0000256" key="7">
    <source>
        <dbReference type="ARBA" id="ARBA00023136"/>
    </source>
</evidence>
<proteinExistence type="inferred from homology"/>
<dbReference type="GO" id="GO:0015833">
    <property type="term" value="P:peptide transport"/>
    <property type="evidence" value="ECO:0007669"/>
    <property type="project" value="InterPro"/>
</dbReference>
<evidence type="ECO:0000256" key="4">
    <source>
        <dbReference type="ARBA" id="ARBA00022475"/>
    </source>
</evidence>
<organism evidence="9 10">
    <name type="scientific">Anaerosphaera aminiphila DSM 21120</name>
    <dbReference type="NCBI Taxonomy" id="1120995"/>
    <lineage>
        <taxon>Bacteria</taxon>
        <taxon>Bacillati</taxon>
        <taxon>Bacillota</taxon>
        <taxon>Tissierellia</taxon>
        <taxon>Tissierellales</taxon>
        <taxon>Peptoniphilaceae</taxon>
        <taxon>Anaerosphaera</taxon>
    </lineage>
</organism>
<keyword evidence="7" id="KW-0472">Membrane</keyword>
<dbReference type="GO" id="GO:0005524">
    <property type="term" value="F:ATP binding"/>
    <property type="evidence" value="ECO:0007669"/>
    <property type="project" value="UniProtKB-KW"/>
</dbReference>
<dbReference type="Pfam" id="PF08352">
    <property type="entry name" value="oligo_HPY"/>
    <property type="match status" value="1"/>
</dbReference>
<sequence length="338" mass="37293">MDKTIRDNILEVKNLAVSFQTFFGEVEAVRDISFELKRGSTLAIVGESGCGKSVTANSIIQLLPKPPALYKNGEIVFNGANLLEKTEKEMVDIRGNNISMVFQDPMTSLNPTMKVGNQISEGLKKKKHLSDKEAKKLAIDMLELVSVPQPEGRVNQYPHEFSGGMRQRVMIAIAMASNPELLIADEPTTALDVTVQAQILDLMKKLNRENGTSIILITHDLGVVADMAEDVIVMYAGQILEKGRVEDIFKNPKHPYTKKLLGAVPNLNMDKSESLHSIPGTPPDLYKPPEGCSFFDRCDSAMVVCEKNVPDFLDHSETHCSRCWLNHPSCSLGGVVNE</sequence>
<dbReference type="FunFam" id="3.40.50.300:FF:000016">
    <property type="entry name" value="Oligopeptide ABC transporter ATP-binding component"/>
    <property type="match status" value="1"/>
</dbReference>
<dbReference type="PROSITE" id="PS00211">
    <property type="entry name" value="ABC_TRANSPORTER_1"/>
    <property type="match status" value="1"/>
</dbReference>
<dbReference type="NCBIfam" id="TIGR01727">
    <property type="entry name" value="oligo_HPY"/>
    <property type="match status" value="1"/>
</dbReference>
<keyword evidence="6 9" id="KW-0067">ATP-binding</keyword>
<dbReference type="PROSITE" id="PS50893">
    <property type="entry name" value="ABC_TRANSPORTER_2"/>
    <property type="match status" value="1"/>
</dbReference>
<keyword evidence="5" id="KW-0547">Nucleotide-binding</keyword>
<dbReference type="InterPro" id="IPR003439">
    <property type="entry name" value="ABC_transporter-like_ATP-bd"/>
</dbReference>
<evidence type="ECO:0000256" key="2">
    <source>
        <dbReference type="ARBA" id="ARBA00005417"/>
    </source>
</evidence>
<keyword evidence="10" id="KW-1185">Reference proteome</keyword>